<gene>
    <name evidence="1" type="ORF">I7I51_03331</name>
</gene>
<evidence type="ECO:0000313" key="1">
    <source>
        <dbReference type="EMBL" id="QSS61159.1"/>
    </source>
</evidence>
<protein>
    <submittedName>
        <fullName evidence="1">Uncharacterized protein</fullName>
    </submittedName>
</protein>
<proteinExistence type="predicted"/>
<dbReference type="Proteomes" id="UP000663671">
    <property type="component" value="Chromosome 5"/>
</dbReference>
<evidence type="ECO:0000313" key="2">
    <source>
        <dbReference type="Proteomes" id="UP000663671"/>
    </source>
</evidence>
<dbReference type="VEuPathDB" id="FungiDB:I7I51_03331"/>
<dbReference type="EMBL" id="CP069111">
    <property type="protein sequence ID" value="QSS61159.1"/>
    <property type="molecule type" value="Genomic_DNA"/>
</dbReference>
<organism evidence="1 2">
    <name type="scientific">Ajellomyces capsulatus</name>
    <name type="common">Darling's disease fungus</name>
    <name type="synonym">Histoplasma capsulatum</name>
    <dbReference type="NCBI Taxonomy" id="5037"/>
    <lineage>
        <taxon>Eukaryota</taxon>
        <taxon>Fungi</taxon>
        <taxon>Dikarya</taxon>
        <taxon>Ascomycota</taxon>
        <taxon>Pezizomycotina</taxon>
        <taxon>Eurotiomycetes</taxon>
        <taxon>Eurotiomycetidae</taxon>
        <taxon>Onygenales</taxon>
        <taxon>Ajellomycetaceae</taxon>
        <taxon>Histoplasma</taxon>
    </lineage>
</organism>
<accession>A0A8A1M543</accession>
<reference evidence="1" key="1">
    <citation type="submission" date="2021-01" db="EMBL/GenBank/DDBJ databases">
        <title>Chromosome-level genome assembly of a human fungal pathogen reveals clustering of transcriptionally co-regulated genes.</title>
        <authorList>
            <person name="Voorhies M."/>
            <person name="Cohen S."/>
            <person name="Shea T.P."/>
            <person name="Petrus S."/>
            <person name="Munoz J.F."/>
            <person name="Poplawski S."/>
            <person name="Goldman W.E."/>
            <person name="Michael T."/>
            <person name="Cuomo C.A."/>
            <person name="Sil A."/>
            <person name="Beyhan S."/>
        </authorList>
    </citation>
    <scope>NUCLEOTIDE SEQUENCE</scope>
    <source>
        <strain evidence="1">WU24</strain>
    </source>
</reference>
<dbReference type="AlphaFoldDB" id="A0A8A1M543"/>
<name>A0A8A1M543_AJECA</name>
<sequence>MHGYDGREGDAGLIRFANILYYDCARRGEPPNIMDPGHTAHDMQWFLDTSSPCLVISAHMISVQSEPSADNSRKPLYWSWDPRRIICPSDPGLNQGATEEMLVMNPPLNPIPLIHIQ</sequence>